<reference evidence="2" key="1">
    <citation type="submission" date="2023-12" db="EMBL/GenBank/DDBJ databases">
        <title>Fervidustalea candida gen. nov., sp. nov., a novel member of the family Paenibacillaceae isolated from a geothermal area.</title>
        <authorList>
            <person name="Li W.-J."/>
            <person name="Jiao J.-Y."/>
            <person name="Chen Y."/>
        </authorList>
    </citation>
    <scope>NUCLEOTIDE SEQUENCE</scope>
    <source>
        <strain evidence="2">SYSU GA230002</strain>
    </source>
</reference>
<dbReference type="EMBL" id="JAYJLD010000010">
    <property type="protein sequence ID" value="MEB3101756.1"/>
    <property type="molecule type" value="Genomic_DNA"/>
</dbReference>
<dbReference type="Proteomes" id="UP001310386">
    <property type="component" value="Unassembled WGS sequence"/>
</dbReference>
<proteinExistence type="predicted"/>
<comment type="caution">
    <text evidence="2">The sequence shown here is derived from an EMBL/GenBank/DDBJ whole genome shotgun (WGS) entry which is preliminary data.</text>
</comment>
<protein>
    <submittedName>
        <fullName evidence="2">Uncharacterized protein</fullName>
    </submittedName>
</protein>
<evidence type="ECO:0000313" key="2">
    <source>
        <dbReference type="EMBL" id="MEB3101756.1"/>
    </source>
</evidence>
<dbReference type="RefSeq" id="WP_371753875.1">
    <property type="nucleotide sequence ID" value="NZ_JAYJLD010000010.1"/>
</dbReference>
<organism evidence="2 3">
    <name type="scientific">Ferviditalea candida</name>
    <dbReference type="NCBI Taxonomy" id="3108399"/>
    <lineage>
        <taxon>Bacteria</taxon>
        <taxon>Bacillati</taxon>
        <taxon>Bacillota</taxon>
        <taxon>Bacilli</taxon>
        <taxon>Bacillales</taxon>
        <taxon>Paenibacillaceae</taxon>
        <taxon>Ferviditalea</taxon>
    </lineage>
</organism>
<gene>
    <name evidence="2" type="ORF">VF724_08780</name>
</gene>
<evidence type="ECO:0000256" key="1">
    <source>
        <dbReference type="SAM" id="MobiDB-lite"/>
    </source>
</evidence>
<evidence type="ECO:0000313" key="3">
    <source>
        <dbReference type="Proteomes" id="UP001310386"/>
    </source>
</evidence>
<name>A0ABU5ZGY6_9BACL</name>
<sequence length="60" mass="6590">MISSADNLLKNPSFETDTTPADNWPDHWTQYVEPGKTASFAWSSTSRFAQKAVSISNPTG</sequence>
<accession>A0ABU5ZGY6</accession>
<keyword evidence="3" id="KW-1185">Reference proteome</keyword>
<dbReference type="Gene3D" id="2.60.120.260">
    <property type="entry name" value="Galactose-binding domain-like"/>
    <property type="match status" value="1"/>
</dbReference>
<feature type="region of interest" description="Disordered" evidence="1">
    <location>
        <begin position="1"/>
        <end position="25"/>
    </location>
</feature>